<keyword evidence="2 9" id="KW-0436">Ligase</keyword>
<keyword evidence="1 9" id="KW-0963">Cytoplasm</keyword>
<keyword evidence="3 9" id="KW-0479">Metal-binding</keyword>
<dbReference type="PIRSF" id="PIRSF006755">
    <property type="entry name" value="DTB_synth"/>
    <property type="match status" value="1"/>
</dbReference>
<dbReference type="HAMAP" id="MF_00336">
    <property type="entry name" value="BioD"/>
    <property type="match status" value="1"/>
</dbReference>
<evidence type="ECO:0000256" key="7">
    <source>
        <dbReference type="ARBA" id="ARBA00022842"/>
    </source>
</evidence>
<dbReference type="UniPathway" id="UPA00078">
    <property type="reaction ID" value="UER00161"/>
</dbReference>
<keyword evidence="4 9" id="KW-0547">Nucleotide-binding</keyword>
<dbReference type="InterPro" id="IPR027417">
    <property type="entry name" value="P-loop_NTPase"/>
</dbReference>
<dbReference type="CDD" id="cd03109">
    <property type="entry name" value="DTBS"/>
    <property type="match status" value="1"/>
</dbReference>
<feature type="binding site" evidence="9">
    <location>
        <begin position="184"/>
        <end position="185"/>
    </location>
    <ligand>
        <name>ATP</name>
        <dbReference type="ChEBI" id="CHEBI:30616"/>
    </ligand>
</feature>
<dbReference type="Pfam" id="PF13500">
    <property type="entry name" value="AAA_26"/>
    <property type="match status" value="1"/>
</dbReference>
<dbReference type="GO" id="GO:0004141">
    <property type="term" value="F:dethiobiotin synthase activity"/>
    <property type="evidence" value="ECO:0007669"/>
    <property type="project" value="UniProtKB-UniRule"/>
</dbReference>
<comment type="subunit">
    <text evidence="9">Homodimer.</text>
</comment>
<comment type="caution">
    <text evidence="9">Lacks conserved residue(s) required for the propagation of feature annotation.</text>
</comment>
<dbReference type="EC" id="6.3.3.3" evidence="9"/>
<keyword evidence="5 9" id="KW-0093">Biotin biosynthesis</keyword>
<reference evidence="10 11" key="1">
    <citation type="submission" date="2019-05" db="EMBL/GenBank/DDBJ databases">
        <title>Draft Whole-Genome sequence of the green sulfur bacterium Chlorobaculum thiosulfatiphilum DSM 249.</title>
        <authorList>
            <person name="Meyer T.E."/>
            <person name="Kyndt J.A."/>
        </authorList>
    </citation>
    <scope>NUCLEOTIDE SEQUENCE [LARGE SCALE GENOMIC DNA]</scope>
    <source>
        <strain evidence="10 11">DSM 249</strain>
    </source>
</reference>
<evidence type="ECO:0000256" key="6">
    <source>
        <dbReference type="ARBA" id="ARBA00022840"/>
    </source>
</evidence>
<feature type="active site" evidence="9">
    <location>
        <position position="47"/>
    </location>
</feature>
<dbReference type="GO" id="GO:0000287">
    <property type="term" value="F:magnesium ion binding"/>
    <property type="evidence" value="ECO:0007669"/>
    <property type="project" value="UniProtKB-UniRule"/>
</dbReference>
<protein>
    <recommendedName>
        <fullName evidence="9">ATP-dependent dethiobiotin synthetase BioD</fullName>
        <ecNumber evidence="9">6.3.3.3</ecNumber>
    </recommendedName>
    <alternativeName>
        <fullName evidence="9">DTB synthetase</fullName>
        <shortName evidence="9">DTBS</shortName>
    </alternativeName>
    <alternativeName>
        <fullName evidence="9">Dethiobiotin synthase</fullName>
    </alternativeName>
</protein>
<dbReference type="OrthoDB" id="9802097at2"/>
<gene>
    <name evidence="9 10" type="primary">bioD</name>
    <name evidence="10" type="ORF">FGF66_04145</name>
</gene>
<comment type="subcellular location">
    <subcellularLocation>
        <location evidence="9">Cytoplasm</location>
    </subcellularLocation>
</comment>
<proteinExistence type="inferred from homology"/>
<dbReference type="GO" id="GO:0005524">
    <property type="term" value="F:ATP binding"/>
    <property type="evidence" value="ECO:0007669"/>
    <property type="project" value="UniProtKB-UniRule"/>
</dbReference>
<feature type="binding site" evidence="9">
    <location>
        <position position="51"/>
    </location>
    <ligand>
        <name>substrate</name>
    </ligand>
</feature>
<organism evidence="10 11">
    <name type="scientific">Chlorobaculum thiosulfatiphilum</name>
    <name type="common">Chlorobium limicola f.sp. thiosulfatophilum</name>
    <dbReference type="NCBI Taxonomy" id="115852"/>
    <lineage>
        <taxon>Bacteria</taxon>
        <taxon>Pseudomonadati</taxon>
        <taxon>Chlorobiota</taxon>
        <taxon>Chlorobiia</taxon>
        <taxon>Chlorobiales</taxon>
        <taxon>Chlorobiaceae</taxon>
        <taxon>Chlorobaculum</taxon>
    </lineage>
</organism>
<dbReference type="SUPFAM" id="SSF52540">
    <property type="entry name" value="P-loop containing nucleoside triphosphate hydrolases"/>
    <property type="match status" value="1"/>
</dbReference>
<comment type="caution">
    <text evidence="10">The sequence shown here is derived from an EMBL/GenBank/DDBJ whole genome shotgun (WGS) entry which is preliminary data.</text>
</comment>
<evidence type="ECO:0000256" key="2">
    <source>
        <dbReference type="ARBA" id="ARBA00022598"/>
    </source>
</evidence>
<evidence type="ECO:0000313" key="11">
    <source>
        <dbReference type="Proteomes" id="UP000308271"/>
    </source>
</evidence>
<feature type="binding site" evidence="9">
    <location>
        <position position="59"/>
    </location>
    <ligand>
        <name>ATP</name>
        <dbReference type="ChEBI" id="CHEBI:30616"/>
    </ligand>
</feature>
<evidence type="ECO:0000256" key="5">
    <source>
        <dbReference type="ARBA" id="ARBA00022756"/>
    </source>
</evidence>
<dbReference type="AlphaFoldDB" id="A0A5C4S7S0"/>
<comment type="similarity">
    <text evidence="9">Belongs to the dethiobiotin synthetase family.</text>
</comment>
<feature type="binding site" evidence="9">
    <location>
        <position position="26"/>
    </location>
    <ligand>
        <name>Mg(2+)</name>
        <dbReference type="ChEBI" id="CHEBI:18420"/>
    </ligand>
</feature>
<dbReference type="GO" id="GO:0005829">
    <property type="term" value="C:cytosol"/>
    <property type="evidence" value="ECO:0007669"/>
    <property type="project" value="TreeGrafter"/>
</dbReference>
<sequence length="239" mass="25957">MLFQEERVMKGQVLVVSGIDTGIGKTVATGLLARRFAGAGVRTITQKIAQTGCEGVSEDIATHRELMGIPLQEVDLDGATCPYLFRFPASPHLAAALEGREIDFMAIRRSTFKLQLRYDLVLLEGVGGLLVPLTPELLFADYVRDAGYGLVLVSSPRLGSINHTLLSLEVCAARHIPVRGLIYNRFFEADETIAADTRTVIAAALKRLGYDAAPVIDLDASGLAVEAEDLQRLIDPPRR</sequence>
<keyword evidence="11" id="KW-1185">Reference proteome</keyword>
<comment type="function">
    <text evidence="9">Catalyzes a mechanistically unusual reaction, the ATP-dependent insertion of CO2 between the N7 and N8 nitrogen atoms of 7,8-diaminopelargonic acid (DAPA, also called 7,8-diammoniononanoate) to form a ureido ring.</text>
</comment>
<feature type="binding site" evidence="9">
    <location>
        <position position="59"/>
    </location>
    <ligand>
        <name>Mg(2+)</name>
        <dbReference type="ChEBI" id="CHEBI:18420"/>
    </ligand>
</feature>
<evidence type="ECO:0000256" key="8">
    <source>
        <dbReference type="ARBA" id="ARBA00047386"/>
    </source>
</evidence>
<dbReference type="Gene3D" id="3.40.50.300">
    <property type="entry name" value="P-loop containing nucleotide triphosphate hydrolases"/>
    <property type="match status" value="1"/>
</dbReference>
<comment type="catalytic activity">
    <reaction evidence="8">
        <text>(7R,8S)-8-amino-7-(carboxyamino)nonanoate + ATP = (4R,5S)-dethiobiotin + ADP + phosphate + H(+)</text>
        <dbReference type="Rhea" id="RHEA:63684"/>
        <dbReference type="ChEBI" id="CHEBI:15378"/>
        <dbReference type="ChEBI" id="CHEBI:30616"/>
        <dbReference type="ChEBI" id="CHEBI:43474"/>
        <dbReference type="ChEBI" id="CHEBI:149470"/>
        <dbReference type="ChEBI" id="CHEBI:149473"/>
        <dbReference type="ChEBI" id="CHEBI:456216"/>
    </reaction>
</comment>
<dbReference type="Proteomes" id="UP000308271">
    <property type="component" value="Unassembled WGS sequence"/>
</dbReference>
<keyword evidence="7 9" id="KW-0460">Magnesium</keyword>
<dbReference type="InterPro" id="IPR004472">
    <property type="entry name" value="DTB_synth_BioD"/>
</dbReference>
<comment type="cofactor">
    <cofactor evidence="9">
        <name>Mg(2+)</name>
        <dbReference type="ChEBI" id="CHEBI:18420"/>
    </cofactor>
</comment>
<keyword evidence="6 9" id="KW-0067">ATP-binding</keyword>
<evidence type="ECO:0000256" key="1">
    <source>
        <dbReference type="ARBA" id="ARBA00022490"/>
    </source>
</evidence>
<feature type="binding site" evidence="9">
    <location>
        <begin position="124"/>
        <end position="127"/>
    </location>
    <ligand>
        <name>ATP</name>
        <dbReference type="ChEBI" id="CHEBI:30616"/>
    </ligand>
</feature>
<name>A0A5C4S7S0_CHLTI</name>
<accession>A0A5C4S7S0</accession>
<evidence type="ECO:0000313" key="10">
    <source>
        <dbReference type="EMBL" id="TNJ39553.1"/>
    </source>
</evidence>
<evidence type="ECO:0000256" key="4">
    <source>
        <dbReference type="ARBA" id="ARBA00022741"/>
    </source>
</evidence>
<feature type="binding site" evidence="9">
    <location>
        <begin position="22"/>
        <end position="27"/>
    </location>
    <ligand>
        <name>ATP</name>
        <dbReference type="ChEBI" id="CHEBI:30616"/>
    </ligand>
</feature>
<dbReference type="PANTHER" id="PTHR43210">
    <property type="entry name" value="DETHIOBIOTIN SYNTHETASE"/>
    <property type="match status" value="1"/>
</dbReference>
<dbReference type="PANTHER" id="PTHR43210:SF2">
    <property type="entry name" value="ATP-DEPENDENT DETHIOBIOTIN SYNTHETASE BIOD 2"/>
    <property type="match status" value="1"/>
</dbReference>
<comment type="catalytic activity">
    <reaction evidence="9">
        <text>(7R,8S)-7,8-diammoniononanoate + CO2 + ATP = (4R,5S)-dethiobiotin + ADP + phosphate + 3 H(+)</text>
        <dbReference type="Rhea" id="RHEA:15805"/>
        <dbReference type="ChEBI" id="CHEBI:15378"/>
        <dbReference type="ChEBI" id="CHEBI:16526"/>
        <dbReference type="ChEBI" id="CHEBI:30616"/>
        <dbReference type="ChEBI" id="CHEBI:43474"/>
        <dbReference type="ChEBI" id="CHEBI:149469"/>
        <dbReference type="ChEBI" id="CHEBI:149473"/>
        <dbReference type="ChEBI" id="CHEBI:456216"/>
        <dbReference type="EC" id="6.3.3.3"/>
    </reaction>
</comment>
<comment type="pathway">
    <text evidence="9">Cofactor biosynthesis; biotin biosynthesis; biotin from 7,8-diaminononanoate: step 1/2.</text>
</comment>
<feature type="binding site" evidence="9">
    <location>
        <position position="124"/>
    </location>
    <ligand>
        <name>Mg(2+)</name>
        <dbReference type="ChEBI" id="CHEBI:18420"/>
    </ligand>
</feature>
<dbReference type="EMBL" id="VDCH01000005">
    <property type="protein sequence ID" value="TNJ39553.1"/>
    <property type="molecule type" value="Genomic_DNA"/>
</dbReference>
<evidence type="ECO:0000256" key="9">
    <source>
        <dbReference type="HAMAP-Rule" id="MF_00336"/>
    </source>
</evidence>
<dbReference type="NCBIfam" id="TIGR00347">
    <property type="entry name" value="bioD"/>
    <property type="match status" value="1"/>
</dbReference>
<evidence type="ECO:0000256" key="3">
    <source>
        <dbReference type="ARBA" id="ARBA00022723"/>
    </source>
</evidence>
<dbReference type="GO" id="GO:0009102">
    <property type="term" value="P:biotin biosynthetic process"/>
    <property type="evidence" value="ECO:0007669"/>
    <property type="project" value="UniProtKB-UniRule"/>
</dbReference>